<accession>K3Y439</accession>
<proteinExistence type="predicted"/>
<protein>
    <submittedName>
        <fullName evidence="1">Uncharacterized protein</fullName>
    </submittedName>
</protein>
<dbReference type="InParanoid" id="K3Y439"/>
<keyword evidence="2" id="KW-1185">Reference proteome</keyword>
<dbReference type="Gramene" id="KQL09725">
    <property type="protein sequence ID" value="KQL09725"/>
    <property type="gene ID" value="SETIT_008977mg"/>
</dbReference>
<evidence type="ECO:0000313" key="1">
    <source>
        <dbReference type="EnsemblPlants" id="KQL09725"/>
    </source>
</evidence>
<dbReference type="EMBL" id="AGNK02002259">
    <property type="status" value="NOT_ANNOTATED_CDS"/>
    <property type="molecule type" value="Genomic_DNA"/>
</dbReference>
<dbReference type="AlphaFoldDB" id="K3Y439"/>
<evidence type="ECO:0000313" key="2">
    <source>
        <dbReference type="Proteomes" id="UP000004995"/>
    </source>
</evidence>
<reference evidence="2" key="1">
    <citation type="journal article" date="2012" name="Nat. Biotechnol.">
        <title>Reference genome sequence of the model plant Setaria.</title>
        <authorList>
            <person name="Bennetzen J.L."/>
            <person name="Schmutz J."/>
            <person name="Wang H."/>
            <person name="Percifield R."/>
            <person name="Hawkins J."/>
            <person name="Pontaroli A.C."/>
            <person name="Estep M."/>
            <person name="Feng L."/>
            <person name="Vaughn J.N."/>
            <person name="Grimwood J."/>
            <person name="Jenkins J."/>
            <person name="Barry K."/>
            <person name="Lindquist E."/>
            <person name="Hellsten U."/>
            <person name="Deshpande S."/>
            <person name="Wang X."/>
            <person name="Wu X."/>
            <person name="Mitros T."/>
            <person name="Triplett J."/>
            <person name="Yang X."/>
            <person name="Ye C.Y."/>
            <person name="Mauro-Herrera M."/>
            <person name="Wang L."/>
            <person name="Li P."/>
            <person name="Sharma M."/>
            <person name="Sharma R."/>
            <person name="Ronald P.C."/>
            <person name="Panaud O."/>
            <person name="Kellogg E.A."/>
            <person name="Brutnell T.P."/>
            <person name="Doust A.N."/>
            <person name="Tuskan G.A."/>
            <person name="Rokhsar D."/>
            <person name="Devos K.M."/>
        </authorList>
    </citation>
    <scope>NUCLEOTIDE SEQUENCE [LARGE SCALE GENOMIC DNA]</scope>
    <source>
        <strain evidence="2">cv. Yugu1</strain>
    </source>
</reference>
<reference evidence="1" key="2">
    <citation type="submission" date="2018-08" db="UniProtKB">
        <authorList>
            <consortium name="EnsemblPlants"/>
        </authorList>
    </citation>
    <scope>IDENTIFICATION</scope>
    <source>
        <strain evidence="1">Yugu1</strain>
    </source>
</reference>
<name>K3Y439_SETIT</name>
<organism evidence="1 2">
    <name type="scientific">Setaria italica</name>
    <name type="common">Foxtail millet</name>
    <name type="synonym">Panicum italicum</name>
    <dbReference type="NCBI Taxonomy" id="4555"/>
    <lineage>
        <taxon>Eukaryota</taxon>
        <taxon>Viridiplantae</taxon>
        <taxon>Streptophyta</taxon>
        <taxon>Embryophyta</taxon>
        <taxon>Tracheophyta</taxon>
        <taxon>Spermatophyta</taxon>
        <taxon>Magnoliopsida</taxon>
        <taxon>Liliopsida</taxon>
        <taxon>Poales</taxon>
        <taxon>Poaceae</taxon>
        <taxon>PACMAD clade</taxon>
        <taxon>Panicoideae</taxon>
        <taxon>Panicodae</taxon>
        <taxon>Paniceae</taxon>
        <taxon>Cenchrinae</taxon>
        <taxon>Setaria</taxon>
    </lineage>
</organism>
<dbReference type="Proteomes" id="UP000004995">
    <property type="component" value="Unassembled WGS sequence"/>
</dbReference>
<dbReference type="HOGENOM" id="CLU_3351956_0_0_1"/>
<dbReference type="EnsemblPlants" id="KQL09725">
    <property type="protein sequence ID" value="KQL09725"/>
    <property type="gene ID" value="SETIT_008977mg"/>
</dbReference>
<sequence>MPRGCWGPSRAPGSATSYLLSHTPAHTDYYRRRHDFQ</sequence>